<dbReference type="EMBL" id="JBHTMB010000242">
    <property type="protein sequence ID" value="MFD1236786.1"/>
    <property type="molecule type" value="Genomic_DNA"/>
</dbReference>
<keyword evidence="4" id="KW-0663">Pyridoxal phosphate</keyword>
<keyword evidence="3" id="KW-0808">Transferase</keyword>
<evidence type="ECO:0000256" key="3">
    <source>
        <dbReference type="ARBA" id="ARBA00022679"/>
    </source>
</evidence>
<name>A0ABW3VR05_9PSEU</name>
<protein>
    <submittedName>
        <fullName evidence="7">PLP-dependent aminotransferase family protein</fullName>
    </submittedName>
</protein>
<dbReference type="Proteomes" id="UP001597182">
    <property type="component" value="Unassembled WGS sequence"/>
</dbReference>
<comment type="caution">
    <text evidence="7">The sequence shown here is derived from an EMBL/GenBank/DDBJ whole genome shotgun (WGS) entry which is preliminary data.</text>
</comment>
<evidence type="ECO:0000256" key="2">
    <source>
        <dbReference type="ARBA" id="ARBA00022576"/>
    </source>
</evidence>
<gene>
    <name evidence="7" type="ORF">ACFQ34_26160</name>
</gene>
<organism evidence="7 8">
    <name type="scientific">Pseudonocardia benzenivorans</name>
    <dbReference type="NCBI Taxonomy" id="228005"/>
    <lineage>
        <taxon>Bacteria</taxon>
        <taxon>Bacillati</taxon>
        <taxon>Actinomycetota</taxon>
        <taxon>Actinomycetes</taxon>
        <taxon>Pseudonocardiales</taxon>
        <taxon>Pseudonocardiaceae</taxon>
        <taxon>Pseudonocardia</taxon>
    </lineage>
</organism>
<evidence type="ECO:0000256" key="5">
    <source>
        <dbReference type="SAM" id="MobiDB-lite"/>
    </source>
</evidence>
<dbReference type="Pfam" id="PF00155">
    <property type="entry name" value="Aminotran_1_2"/>
    <property type="match status" value="1"/>
</dbReference>
<evidence type="ECO:0000256" key="4">
    <source>
        <dbReference type="ARBA" id="ARBA00022898"/>
    </source>
</evidence>
<evidence type="ECO:0000256" key="1">
    <source>
        <dbReference type="ARBA" id="ARBA00001933"/>
    </source>
</evidence>
<dbReference type="GO" id="GO:0008483">
    <property type="term" value="F:transaminase activity"/>
    <property type="evidence" value="ECO:0007669"/>
    <property type="project" value="UniProtKB-KW"/>
</dbReference>
<comment type="cofactor">
    <cofactor evidence="1">
        <name>pyridoxal 5'-phosphate</name>
        <dbReference type="ChEBI" id="CHEBI:597326"/>
    </cofactor>
</comment>
<dbReference type="PANTHER" id="PTHR42790">
    <property type="entry name" value="AMINOTRANSFERASE"/>
    <property type="match status" value="1"/>
</dbReference>
<accession>A0ABW3VR05</accession>
<feature type="compositionally biased region" description="Pro residues" evidence="5">
    <location>
        <begin position="8"/>
        <end position="20"/>
    </location>
</feature>
<reference evidence="8" key="1">
    <citation type="journal article" date="2019" name="Int. J. Syst. Evol. Microbiol.">
        <title>The Global Catalogue of Microorganisms (GCM) 10K type strain sequencing project: providing services to taxonomists for standard genome sequencing and annotation.</title>
        <authorList>
            <consortium name="The Broad Institute Genomics Platform"/>
            <consortium name="The Broad Institute Genome Sequencing Center for Infectious Disease"/>
            <person name="Wu L."/>
            <person name="Ma J."/>
        </authorList>
    </citation>
    <scope>NUCLEOTIDE SEQUENCE [LARGE SCALE GENOMIC DNA]</scope>
    <source>
        <strain evidence="8">CCUG 49018</strain>
    </source>
</reference>
<dbReference type="InterPro" id="IPR050859">
    <property type="entry name" value="Class-I_PLP-dep_aminotransf"/>
</dbReference>
<dbReference type="PANTHER" id="PTHR42790:SF19">
    <property type="entry name" value="KYNURENINE_ALPHA-AMINOADIPATE AMINOTRANSFERASE, MITOCHONDRIAL"/>
    <property type="match status" value="1"/>
</dbReference>
<dbReference type="InterPro" id="IPR015424">
    <property type="entry name" value="PyrdxlP-dep_Trfase"/>
</dbReference>
<dbReference type="CDD" id="cd00609">
    <property type="entry name" value="AAT_like"/>
    <property type="match status" value="1"/>
</dbReference>
<keyword evidence="2 7" id="KW-0032">Aminotransferase</keyword>
<sequence length="417" mass="43494">MCSAPARPVHPAPEPVPAGPVPLAARMRAVRGSAIRDLLTLTARHDVLSLAGGLPAVDLMPHERIAAATARALAAPAAVQYSETAGIGALREAVAAHESARTGRDLGPADVVVTSGSQQALDLLARATLDPGAAVVVEDPAYVGALQVFQAAGAVLHGVPVDADGMDLDALERLLDGGLRPRLVHTVASFHNPRGVTLSQQRRARLARLADRYGFLVVEDDPYGLIAFEGPPPVPVAAHGDRVARLGSASKILAPALRVGWLVAPPEVGAAVERLKQSTDLCGSALTQTVAAELLADTDWLQRHLDGLRVAYRSRARAFTAAVDEAFGDAVERSTPTGGMFCWLRFTDGRDTSALLTRAIEHGVAFVPGSAFAVHDPLTSALRCSFATYPEPVLQDAVRRLARAAAPSTAPSTATAS</sequence>
<dbReference type="InterPro" id="IPR015421">
    <property type="entry name" value="PyrdxlP-dep_Trfase_major"/>
</dbReference>
<dbReference type="InterPro" id="IPR015422">
    <property type="entry name" value="PyrdxlP-dep_Trfase_small"/>
</dbReference>
<dbReference type="RefSeq" id="WP_346093868.1">
    <property type="nucleotide sequence ID" value="NZ_BAABKS010000082.1"/>
</dbReference>
<dbReference type="InterPro" id="IPR004839">
    <property type="entry name" value="Aminotransferase_I/II_large"/>
</dbReference>
<proteinExistence type="predicted"/>
<feature type="domain" description="Aminotransferase class I/classII large" evidence="6">
    <location>
        <begin position="47"/>
        <end position="401"/>
    </location>
</feature>
<evidence type="ECO:0000259" key="6">
    <source>
        <dbReference type="Pfam" id="PF00155"/>
    </source>
</evidence>
<dbReference type="SUPFAM" id="SSF53383">
    <property type="entry name" value="PLP-dependent transferases"/>
    <property type="match status" value="1"/>
</dbReference>
<feature type="region of interest" description="Disordered" evidence="5">
    <location>
        <begin position="1"/>
        <end position="20"/>
    </location>
</feature>
<dbReference type="Gene3D" id="3.90.1150.10">
    <property type="entry name" value="Aspartate Aminotransferase, domain 1"/>
    <property type="match status" value="1"/>
</dbReference>
<keyword evidence="8" id="KW-1185">Reference proteome</keyword>
<evidence type="ECO:0000313" key="8">
    <source>
        <dbReference type="Proteomes" id="UP001597182"/>
    </source>
</evidence>
<dbReference type="Gene3D" id="3.40.640.10">
    <property type="entry name" value="Type I PLP-dependent aspartate aminotransferase-like (Major domain)"/>
    <property type="match status" value="1"/>
</dbReference>
<evidence type="ECO:0000313" key="7">
    <source>
        <dbReference type="EMBL" id="MFD1236786.1"/>
    </source>
</evidence>